<protein>
    <submittedName>
        <fullName evidence="2">Uncharacterized protein</fullName>
    </submittedName>
</protein>
<accession>A0AAU9JL91</accession>
<evidence type="ECO:0000256" key="1">
    <source>
        <dbReference type="SAM" id="MobiDB-lite"/>
    </source>
</evidence>
<organism evidence="2 3">
    <name type="scientific">Blepharisma stoltei</name>
    <dbReference type="NCBI Taxonomy" id="1481888"/>
    <lineage>
        <taxon>Eukaryota</taxon>
        <taxon>Sar</taxon>
        <taxon>Alveolata</taxon>
        <taxon>Ciliophora</taxon>
        <taxon>Postciliodesmatophora</taxon>
        <taxon>Heterotrichea</taxon>
        <taxon>Heterotrichida</taxon>
        <taxon>Blepharismidae</taxon>
        <taxon>Blepharisma</taxon>
    </lineage>
</organism>
<evidence type="ECO:0000313" key="3">
    <source>
        <dbReference type="Proteomes" id="UP001162131"/>
    </source>
</evidence>
<dbReference type="EMBL" id="CAJZBQ010000040">
    <property type="protein sequence ID" value="CAG9326390.1"/>
    <property type="molecule type" value="Genomic_DNA"/>
</dbReference>
<dbReference type="Proteomes" id="UP001162131">
    <property type="component" value="Unassembled WGS sequence"/>
</dbReference>
<feature type="region of interest" description="Disordered" evidence="1">
    <location>
        <begin position="18"/>
        <end position="38"/>
    </location>
</feature>
<sequence length="127" mass="14253">MSNSDTNFSRFMHLSSLSISSTSQSENESEDESGDEDGSIKLCDSVYFDCPQQIKDLHDAIIQFKEKKRAGENFENEINLSDEEISIKIKDDSSIRLASRSSFSNEGTAYQRRRRRSAMLLGVSGAV</sequence>
<name>A0AAU9JL91_9CILI</name>
<evidence type="ECO:0000313" key="2">
    <source>
        <dbReference type="EMBL" id="CAG9326390.1"/>
    </source>
</evidence>
<dbReference type="AlphaFoldDB" id="A0AAU9JL91"/>
<comment type="caution">
    <text evidence="2">The sequence shown here is derived from an EMBL/GenBank/DDBJ whole genome shotgun (WGS) entry which is preliminary data.</text>
</comment>
<feature type="compositionally biased region" description="Acidic residues" evidence="1">
    <location>
        <begin position="27"/>
        <end position="37"/>
    </location>
</feature>
<gene>
    <name evidence="2" type="ORF">BSTOLATCC_MIC40817</name>
</gene>
<keyword evidence="3" id="KW-1185">Reference proteome</keyword>
<reference evidence="2" key="1">
    <citation type="submission" date="2021-09" db="EMBL/GenBank/DDBJ databases">
        <authorList>
            <consortium name="AG Swart"/>
            <person name="Singh M."/>
            <person name="Singh A."/>
            <person name="Seah K."/>
            <person name="Emmerich C."/>
        </authorList>
    </citation>
    <scope>NUCLEOTIDE SEQUENCE</scope>
    <source>
        <strain evidence="2">ATCC30299</strain>
    </source>
</reference>
<proteinExistence type="predicted"/>